<reference evidence="10 11" key="1">
    <citation type="submission" date="2021-06" db="EMBL/GenBank/DDBJ databases">
        <title>Clostridia strains as spoilage organisms.</title>
        <authorList>
            <person name="Wambui J."/>
            <person name="Stephan R."/>
            <person name="Stevens M.J.A."/>
        </authorList>
    </citation>
    <scope>NUCLEOTIDE SEQUENCE [LARGE SCALE GENOMIC DNA]</scope>
    <source>
        <strain evidence="10 11">DSM 14204</strain>
    </source>
</reference>
<evidence type="ECO:0000256" key="8">
    <source>
        <dbReference type="RuleBase" id="RU363054"/>
    </source>
</evidence>
<evidence type="ECO:0000256" key="1">
    <source>
        <dbReference type="ARBA" id="ARBA00004651"/>
    </source>
</evidence>
<evidence type="ECO:0000256" key="4">
    <source>
        <dbReference type="ARBA" id="ARBA00022692"/>
    </source>
</evidence>
<feature type="transmembrane region" description="Helical" evidence="7">
    <location>
        <begin position="135"/>
        <end position="155"/>
    </location>
</feature>
<organism evidence="10 11">
    <name type="scientific">Clostridium frigoris</name>
    <dbReference type="NCBI Taxonomy" id="205327"/>
    <lineage>
        <taxon>Bacteria</taxon>
        <taxon>Bacillati</taxon>
        <taxon>Bacillota</taxon>
        <taxon>Clostridia</taxon>
        <taxon>Eubacteriales</taxon>
        <taxon>Clostridiaceae</taxon>
        <taxon>Clostridium</taxon>
    </lineage>
</organism>
<dbReference type="InterPro" id="IPR011864">
    <property type="entry name" value="Phosphate_PstC"/>
</dbReference>
<comment type="caution">
    <text evidence="10">The sequence shown here is derived from an EMBL/GenBank/DDBJ whole genome shotgun (WGS) entry which is preliminary data.</text>
</comment>
<gene>
    <name evidence="10" type="primary">pstC</name>
    <name evidence="10" type="ORF">KPL37_02130</name>
</gene>
<dbReference type="NCBIfam" id="TIGR02138">
    <property type="entry name" value="phosphate_pstC"/>
    <property type="match status" value="1"/>
</dbReference>
<dbReference type="PANTHER" id="PTHR30425">
    <property type="entry name" value="PHOSPHATE TRANSPORT SYSTEM PERMEASE PROTEIN PST"/>
    <property type="match status" value="1"/>
</dbReference>
<dbReference type="EMBL" id="JAHLDV010000003">
    <property type="protein sequence ID" value="MBU3158570.1"/>
    <property type="molecule type" value="Genomic_DNA"/>
</dbReference>
<dbReference type="InterPro" id="IPR000515">
    <property type="entry name" value="MetI-like"/>
</dbReference>
<sequence length="314" mass="33796">MKKNDAKKIMLKLKNDFEKVTLKLKNEYLGRGFATFCGAIIVILTFSIIIFLTTKGLSTFIKHGYSIFNFIFSGNWDPEGSGESSIPQFGTLIFIFGSTIVSFLAVLVSAPVGVALAVFMNLISPKIGSKILQPAVELFVGIPSVVYGWIGVSVLVPIIKIFFGGIGFSLLAGVLVISVMILPTITSISSDAIRTIPKDYIEASYGLGATRWQTIVKVIIPAAKSGILTSIVLGVSRAFGEALAVQMVIGNSVTFPKGLFGTTTTLTSILTMDMANTINGTAWNDALWSIALLLLIISFIFIIIIRKIGKRGEQ</sequence>
<dbReference type="PROSITE" id="PS50928">
    <property type="entry name" value="ABC_TM1"/>
    <property type="match status" value="1"/>
</dbReference>
<feature type="transmembrane region" description="Helical" evidence="7">
    <location>
        <begin position="33"/>
        <end position="52"/>
    </location>
</feature>
<comment type="subcellular location">
    <subcellularLocation>
        <location evidence="1 7">Cell membrane</location>
        <topology evidence="1 7">Multi-pass membrane protein</topology>
    </subcellularLocation>
</comment>
<accession>A0ABS6BNS0</accession>
<feature type="transmembrane region" description="Helical" evidence="7">
    <location>
        <begin position="92"/>
        <end position="123"/>
    </location>
</feature>
<evidence type="ECO:0000256" key="3">
    <source>
        <dbReference type="ARBA" id="ARBA00022475"/>
    </source>
</evidence>
<feature type="domain" description="ABC transmembrane type-1" evidence="9">
    <location>
        <begin position="95"/>
        <end position="305"/>
    </location>
</feature>
<evidence type="ECO:0000313" key="11">
    <source>
        <dbReference type="Proteomes" id="UP000776252"/>
    </source>
</evidence>
<proteinExistence type="inferred from homology"/>
<keyword evidence="4 7" id="KW-0812">Transmembrane</keyword>
<keyword evidence="6 7" id="KW-0472">Membrane</keyword>
<comment type="caution">
    <text evidence="8">Lacks conserved residue(s) required for the propagation of feature annotation.</text>
</comment>
<keyword evidence="3 8" id="KW-1003">Cell membrane</keyword>
<dbReference type="InterPro" id="IPR051124">
    <property type="entry name" value="Phosphate_Transport_Permease"/>
</dbReference>
<feature type="transmembrane region" description="Helical" evidence="7">
    <location>
        <begin position="161"/>
        <end position="185"/>
    </location>
</feature>
<keyword evidence="2 7" id="KW-0813">Transport</keyword>
<dbReference type="PANTHER" id="PTHR30425:SF2">
    <property type="entry name" value="ABC TRANSPORTER PERMEASE PROTEIN YQGH-RELATED"/>
    <property type="match status" value="1"/>
</dbReference>
<comment type="function">
    <text evidence="8">Part of the binding-protein-dependent transport system for phosphate; probably responsible for the translocation of the substrate across the membrane.</text>
</comment>
<evidence type="ECO:0000256" key="5">
    <source>
        <dbReference type="ARBA" id="ARBA00022989"/>
    </source>
</evidence>
<name>A0ABS6BNS0_9CLOT</name>
<comment type="similarity">
    <text evidence="8">Belongs to the binding-protein-dependent transport system permease family. CysTW subfamily.</text>
</comment>
<evidence type="ECO:0000256" key="7">
    <source>
        <dbReference type="RuleBase" id="RU363032"/>
    </source>
</evidence>
<keyword evidence="5 7" id="KW-1133">Transmembrane helix</keyword>
<protein>
    <recommendedName>
        <fullName evidence="8">Phosphate transport system permease protein</fullName>
    </recommendedName>
</protein>
<dbReference type="Proteomes" id="UP000776252">
    <property type="component" value="Unassembled WGS sequence"/>
</dbReference>
<feature type="transmembrane region" description="Helical" evidence="7">
    <location>
        <begin position="286"/>
        <end position="305"/>
    </location>
</feature>
<evidence type="ECO:0000313" key="10">
    <source>
        <dbReference type="EMBL" id="MBU3158570.1"/>
    </source>
</evidence>
<evidence type="ECO:0000259" key="9">
    <source>
        <dbReference type="PROSITE" id="PS50928"/>
    </source>
</evidence>
<dbReference type="CDD" id="cd06261">
    <property type="entry name" value="TM_PBP2"/>
    <property type="match status" value="1"/>
</dbReference>
<dbReference type="Pfam" id="PF00528">
    <property type="entry name" value="BPD_transp_1"/>
    <property type="match status" value="1"/>
</dbReference>
<keyword evidence="11" id="KW-1185">Reference proteome</keyword>
<evidence type="ECO:0000256" key="2">
    <source>
        <dbReference type="ARBA" id="ARBA00022448"/>
    </source>
</evidence>
<evidence type="ECO:0000256" key="6">
    <source>
        <dbReference type="ARBA" id="ARBA00023136"/>
    </source>
</evidence>
<keyword evidence="8" id="KW-0592">Phosphate transport</keyword>